<dbReference type="InterPro" id="IPR011856">
    <property type="entry name" value="tRNA_endonuc-like_dom_sf"/>
</dbReference>
<dbReference type="EMBL" id="JBFSHR010000060">
    <property type="protein sequence ID" value="MEX6430549.1"/>
    <property type="molecule type" value="Genomic_DNA"/>
</dbReference>
<reference evidence="3 4" key="1">
    <citation type="submission" date="2024-07" db="EMBL/GenBank/DDBJ databases">
        <title>Draft Genome Sequence of Ferrimicrobium acidiphilum Strain YE2023, Isolated from a Pulp of Bioleach Reactor.</title>
        <authorList>
            <person name="Elkina Y.A."/>
            <person name="Bulaeva A.G."/>
            <person name="Beletsky A.V."/>
            <person name="Mardanov A.V."/>
        </authorList>
    </citation>
    <scope>NUCLEOTIDE SEQUENCE [LARGE SCALE GENOMIC DNA]</scope>
    <source>
        <strain evidence="3 4">YE2023</strain>
    </source>
</reference>
<evidence type="ECO:0000313" key="4">
    <source>
        <dbReference type="Proteomes" id="UP001560267"/>
    </source>
</evidence>
<evidence type="ECO:0000313" key="3">
    <source>
        <dbReference type="EMBL" id="MEX6430549.1"/>
    </source>
</evidence>
<keyword evidence="4" id="KW-1185">Reference proteome</keyword>
<dbReference type="GO" id="GO:0004519">
    <property type="term" value="F:endonuclease activity"/>
    <property type="evidence" value="ECO:0007669"/>
    <property type="project" value="UniProtKB-KW"/>
</dbReference>
<dbReference type="InterPro" id="IPR007560">
    <property type="entry name" value="Restrct_endonuc_IV_Mrr"/>
</dbReference>
<evidence type="ECO:0000259" key="2">
    <source>
        <dbReference type="Pfam" id="PF04471"/>
    </source>
</evidence>
<keyword evidence="3" id="KW-0378">Hydrolase</keyword>
<dbReference type="InterPro" id="IPR011335">
    <property type="entry name" value="Restrct_endonuc-II-like"/>
</dbReference>
<keyword evidence="3" id="KW-0255">Endonuclease</keyword>
<keyword evidence="1" id="KW-0812">Transmembrane</keyword>
<comment type="caution">
    <text evidence="3">The sequence shown here is derived from an EMBL/GenBank/DDBJ whole genome shotgun (WGS) entry which is preliminary data.</text>
</comment>
<name>A0ABV3Y4R0_9ACTN</name>
<gene>
    <name evidence="3" type="ORF">AB6A68_12005</name>
</gene>
<feature type="transmembrane region" description="Helical" evidence="1">
    <location>
        <begin position="6"/>
        <end position="28"/>
    </location>
</feature>
<dbReference type="Pfam" id="PF04471">
    <property type="entry name" value="Mrr_cat"/>
    <property type="match status" value="1"/>
</dbReference>
<protein>
    <submittedName>
        <fullName evidence="3">Restriction endonuclease</fullName>
    </submittedName>
</protein>
<organism evidence="3 4">
    <name type="scientific">Ferrimicrobium acidiphilum</name>
    <dbReference type="NCBI Taxonomy" id="121039"/>
    <lineage>
        <taxon>Bacteria</taxon>
        <taxon>Bacillati</taxon>
        <taxon>Actinomycetota</taxon>
        <taxon>Acidimicrobiia</taxon>
        <taxon>Acidimicrobiales</taxon>
        <taxon>Acidimicrobiaceae</taxon>
        <taxon>Ferrimicrobium</taxon>
    </lineage>
</organism>
<sequence>MIAVVVIIATHGVVLAPIVVVALVYGAARNRSVFHSTTSVGRLVHERALAKRERLVRLQRATQIAPMLAMTPREFELLVASILHELCYSNVSVTGGPGDLAVDISAVNPDGDKAVVQCKRYAPEHRVGSRDVQSFIGMAFQHHNAKELIFATTSTFTEPAQNLARRHQIKLWDGGQLTKLAAQILSPESDTESDTAVE</sequence>
<feature type="domain" description="Restriction endonuclease type IV Mrr" evidence="2">
    <location>
        <begin position="68"/>
        <end position="180"/>
    </location>
</feature>
<dbReference type="SUPFAM" id="SSF52980">
    <property type="entry name" value="Restriction endonuclease-like"/>
    <property type="match status" value="1"/>
</dbReference>
<keyword evidence="3" id="KW-0540">Nuclease</keyword>
<dbReference type="Proteomes" id="UP001560267">
    <property type="component" value="Unassembled WGS sequence"/>
</dbReference>
<dbReference type="Gene3D" id="3.40.1350.10">
    <property type="match status" value="1"/>
</dbReference>
<keyword evidence="1" id="KW-1133">Transmembrane helix</keyword>
<keyword evidence="1" id="KW-0472">Membrane</keyword>
<dbReference type="PANTHER" id="PTHR30015">
    <property type="entry name" value="MRR RESTRICTION SYSTEM PROTEIN"/>
    <property type="match status" value="1"/>
</dbReference>
<evidence type="ECO:0000256" key="1">
    <source>
        <dbReference type="SAM" id="Phobius"/>
    </source>
</evidence>
<dbReference type="InterPro" id="IPR052906">
    <property type="entry name" value="Type_IV_Methyl-Rstrct_Enzyme"/>
</dbReference>
<dbReference type="PANTHER" id="PTHR30015:SF6">
    <property type="entry name" value="SLL1429 PROTEIN"/>
    <property type="match status" value="1"/>
</dbReference>
<proteinExistence type="predicted"/>
<accession>A0ABV3Y4R0</accession>